<sequence length="492" mass="55023">MPAEIVNLPVISNKIPAPLTGKEFLTSSHYNIGNDRRLSRSATKRSTFKKDYVAHRFYGRGAPAEPPAPASVMHKDLVAKSADTTETHACYKGTFLPRVSQCTALTKTNFKMDSDHRVESFLTSHSQQFQSPRGMTRSLPNPEPMRSYVPQGDKEKERMPASDYHGNFRGHDTSVIKVPRAPNMHTGGDPTIRGDARTHAPYDTSSKEQFPGKYLPYVRVKPDFGSSIPTGDTDKLVHRETTQLTSYPRFSGEVYKPYKRDDAVTKIRDTNFKMGHSKKHDQFGTTAAAYFDAKVLPPFQKHVPYDNNASSIPSGDSDPERIQDRTTTTNYSVYHQLPPSNFRNKIISGAMMRTASDVTFGEPRKLSTYYSTTQSDDYPALGKSAFAVRADGHKGTSVPLDVYGDLQNVSTTKDDFPAPFGEGATPNRVLNEDQINKLRASHFDAHIEKNRYFSTTHLDTYTPKRVTPYQYDSNKLQKSSVPIGTLSQSMPN</sequence>
<keyword evidence="3" id="KW-1185">Reference proteome</keyword>
<dbReference type="Proteomes" id="UP000007110">
    <property type="component" value="Unassembled WGS sequence"/>
</dbReference>
<protein>
    <submittedName>
        <fullName evidence="2">Uncharacterized protein</fullName>
    </submittedName>
</protein>
<feature type="compositionally biased region" description="Polar residues" evidence="1">
    <location>
        <begin position="123"/>
        <end position="133"/>
    </location>
</feature>
<reference evidence="2" key="2">
    <citation type="submission" date="2021-01" db="UniProtKB">
        <authorList>
            <consortium name="EnsemblMetazoa"/>
        </authorList>
    </citation>
    <scope>IDENTIFICATION</scope>
</reference>
<feature type="region of interest" description="Disordered" evidence="1">
    <location>
        <begin position="123"/>
        <end position="144"/>
    </location>
</feature>
<evidence type="ECO:0000256" key="1">
    <source>
        <dbReference type="SAM" id="MobiDB-lite"/>
    </source>
</evidence>
<dbReference type="PANTHER" id="PTHR34828:SF1">
    <property type="entry name" value="TESTIS-EXPRESSED PROTEIN 45"/>
    <property type="match status" value="1"/>
</dbReference>
<accession>A0A7M7RI36</accession>
<dbReference type="OMA" id="AAAHIHC"/>
<proteinExistence type="predicted"/>
<feature type="region of interest" description="Disordered" evidence="1">
    <location>
        <begin position="304"/>
        <end position="323"/>
    </location>
</feature>
<dbReference type="AlphaFoldDB" id="A0A7M7RI36"/>
<organism evidence="2 3">
    <name type="scientific">Strongylocentrotus purpuratus</name>
    <name type="common">Purple sea urchin</name>
    <dbReference type="NCBI Taxonomy" id="7668"/>
    <lineage>
        <taxon>Eukaryota</taxon>
        <taxon>Metazoa</taxon>
        <taxon>Echinodermata</taxon>
        <taxon>Eleutherozoa</taxon>
        <taxon>Echinozoa</taxon>
        <taxon>Echinoidea</taxon>
        <taxon>Euechinoidea</taxon>
        <taxon>Echinacea</taxon>
        <taxon>Camarodonta</taxon>
        <taxon>Echinidea</taxon>
        <taxon>Strongylocentrotidae</taxon>
        <taxon>Strongylocentrotus</taxon>
    </lineage>
</organism>
<dbReference type="GeneID" id="589267"/>
<evidence type="ECO:0000313" key="2">
    <source>
        <dbReference type="EnsemblMetazoa" id="XP_800551"/>
    </source>
</evidence>
<dbReference type="EnsemblMetazoa" id="XM_795458">
    <property type="protein sequence ID" value="XP_800551"/>
    <property type="gene ID" value="LOC589267"/>
</dbReference>
<reference evidence="3" key="1">
    <citation type="submission" date="2015-02" db="EMBL/GenBank/DDBJ databases">
        <title>Genome sequencing for Strongylocentrotus purpuratus.</title>
        <authorList>
            <person name="Murali S."/>
            <person name="Liu Y."/>
            <person name="Vee V."/>
            <person name="English A."/>
            <person name="Wang M."/>
            <person name="Skinner E."/>
            <person name="Han Y."/>
            <person name="Muzny D.M."/>
            <person name="Worley K.C."/>
            <person name="Gibbs R.A."/>
        </authorList>
    </citation>
    <scope>NUCLEOTIDE SEQUENCE</scope>
</reference>
<dbReference type="RefSeq" id="XP_800551.2">
    <property type="nucleotide sequence ID" value="XM_795458.5"/>
</dbReference>
<feature type="region of interest" description="Disordered" evidence="1">
    <location>
        <begin position="178"/>
        <end position="208"/>
    </location>
</feature>
<feature type="region of interest" description="Disordered" evidence="1">
    <location>
        <begin position="150"/>
        <end position="169"/>
    </location>
</feature>
<dbReference type="InParanoid" id="A0A7M7RI36"/>
<evidence type="ECO:0000313" key="3">
    <source>
        <dbReference type="Proteomes" id="UP000007110"/>
    </source>
</evidence>
<dbReference type="KEGG" id="spu:589267"/>
<dbReference type="PANTHER" id="PTHR34828">
    <property type="entry name" value="TESTIS-EXPRESSED PROTEIN 45"/>
    <property type="match status" value="1"/>
</dbReference>
<dbReference type="OrthoDB" id="6151791at2759"/>
<name>A0A7M7RI36_STRPU</name>
<dbReference type="CTD" id="617058"/>
<dbReference type="Pfam" id="PF15373">
    <property type="entry name" value="SAXO5-like"/>
    <property type="match status" value="1"/>
</dbReference>
<dbReference type="InterPro" id="IPR028001">
    <property type="entry name" value="SAXO5"/>
</dbReference>